<comment type="caution">
    <text evidence="1">The sequence shown here is derived from an EMBL/GenBank/DDBJ whole genome shotgun (WGS) entry which is preliminary data.</text>
</comment>
<protein>
    <submittedName>
        <fullName evidence="1">Uncharacterized protein</fullName>
    </submittedName>
</protein>
<dbReference type="EMBL" id="CAVK010000045">
    <property type="protein sequence ID" value="CCW16622.1"/>
    <property type="molecule type" value="Genomic_DNA"/>
</dbReference>
<reference evidence="1 2" key="1">
    <citation type="submission" date="2013-03" db="EMBL/GenBank/DDBJ databases">
        <authorList>
            <person name="Le V."/>
        </authorList>
    </citation>
    <scope>NUCLEOTIDE SEQUENCE [LARGE SCALE GENOMIC DNA]</scope>
    <source>
        <strain evidence="1 2">BiD32</strain>
    </source>
</reference>
<gene>
    <name evidence="1" type="ORF">EBBID32_9590</name>
</gene>
<name>N1MLY5_9SPHN</name>
<evidence type="ECO:0000313" key="1">
    <source>
        <dbReference type="EMBL" id="CCW16622.1"/>
    </source>
</evidence>
<accession>N1MLY5</accession>
<proteinExistence type="predicted"/>
<organism evidence="1 2">
    <name type="scientific">Sphingobium indicum BiD32</name>
    <dbReference type="NCBI Taxonomy" id="1301087"/>
    <lineage>
        <taxon>Bacteria</taxon>
        <taxon>Pseudomonadati</taxon>
        <taxon>Pseudomonadota</taxon>
        <taxon>Alphaproteobacteria</taxon>
        <taxon>Sphingomonadales</taxon>
        <taxon>Sphingomonadaceae</taxon>
        <taxon>Sphingobium</taxon>
    </lineage>
</organism>
<reference evidence="2" key="2">
    <citation type="submission" date="2013-04" db="EMBL/GenBank/DDBJ databases">
        <title>Bisphenol A degrading Sphingobium sp. strain BiD32.</title>
        <authorList>
            <person name="Nielsen J.L."/>
            <person name="Zhou N.A."/>
            <person name="Kjeldal H."/>
        </authorList>
    </citation>
    <scope>NUCLEOTIDE SEQUENCE [LARGE SCALE GENOMIC DNA]</scope>
    <source>
        <strain evidence="2">BiD32</strain>
    </source>
</reference>
<keyword evidence="2" id="KW-1185">Reference proteome</keyword>
<dbReference type="Proteomes" id="UP000013201">
    <property type="component" value="Unassembled WGS sequence"/>
</dbReference>
<dbReference type="AlphaFoldDB" id="N1MLY5"/>
<evidence type="ECO:0000313" key="2">
    <source>
        <dbReference type="Proteomes" id="UP000013201"/>
    </source>
</evidence>
<sequence length="54" mass="5890">MRFMNSFLGLLKEQGVDIDDAAAIKDLGLHLDLTDGKAWFDGSVASTNIITINH</sequence>